<sequence>MVLTPDTDYKTNIDFSQTANKKLKIFFSKRAASKLKQPEKNLFIGGVHLKEYTPSQNKITELVRPLTSMNEDTFNQNDDQPIWNNKKLQEKLNSNLSILNTQSQHASTTFEGHIESSFVLKNQEASNYGGVSDHLDFKQVFQKTKKKFWEYQSAHVQIQTLSFKVAKLFRNESAKQSKNAHLKEFLNSLIISQTNKLLNNSNNGMNLNYQNIQQKGKIRGQAQSVGTGNIIGNGTGKRISQSMNNQFLRIQPKAANTSIDRKIRMFSDISQELKQMNQINLVTKPASQNRKFNQSQDQMLMNNTGKETNDERKHKFMINLRSPYISSGPNLDQRSNESKKVMPFKNLDEIDGFRRGIYIDQSEASLKL</sequence>
<accession>A0A077ZNX6</accession>
<dbReference type="InParanoid" id="A0A077ZNX6"/>
<organism evidence="1 2">
    <name type="scientific">Stylonychia lemnae</name>
    <name type="common">Ciliate</name>
    <dbReference type="NCBI Taxonomy" id="5949"/>
    <lineage>
        <taxon>Eukaryota</taxon>
        <taxon>Sar</taxon>
        <taxon>Alveolata</taxon>
        <taxon>Ciliophora</taxon>
        <taxon>Intramacronucleata</taxon>
        <taxon>Spirotrichea</taxon>
        <taxon>Stichotrichia</taxon>
        <taxon>Sporadotrichida</taxon>
        <taxon>Oxytrichidae</taxon>
        <taxon>Stylonychinae</taxon>
        <taxon>Stylonychia</taxon>
    </lineage>
</organism>
<dbReference type="Proteomes" id="UP000039865">
    <property type="component" value="Unassembled WGS sequence"/>
</dbReference>
<protein>
    <submittedName>
        <fullName evidence="1">Uncharacterized protein</fullName>
    </submittedName>
</protein>
<keyword evidence="2" id="KW-1185">Reference proteome</keyword>
<dbReference type="EMBL" id="CCKQ01000583">
    <property type="protein sequence ID" value="CDW71667.1"/>
    <property type="molecule type" value="Genomic_DNA"/>
</dbReference>
<proteinExistence type="predicted"/>
<name>A0A077ZNX6_STYLE</name>
<dbReference type="AlphaFoldDB" id="A0A077ZNX6"/>
<reference evidence="1 2" key="1">
    <citation type="submission" date="2014-06" db="EMBL/GenBank/DDBJ databases">
        <authorList>
            <person name="Swart Estienne"/>
        </authorList>
    </citation>
    <scope>NUCLEOTIDE SEQUENCE [LARGE SCALE GENOMIC DNA]</scope>
    <source>
        <strain evidence="1 2">130c</strain>
    </source>
</reference>
<evidence type="ECO:0000313" key="1">
    <source>
        <dbReference type="EMBL" id="CDW71667.1"/>
    </source>
</evidence>
<gene>
    <name evidence="1" type="primary">Contig5708.g6106</name>
    <name evidence="1" type="ORF">STYLEM_614</name>
</gene>
<evidence type="ECO:0000313" key="2">
    <source>
        <dbReference type="Proteomes" id="UP000039865"/>
    </source>
</evidence>